<protein>
    <recommendedName>
        <fullName evidence="9">Transcription antiterminator BglG</fullName>
    </recommendedName>
</protein>
<dbReference type="SMART" id="SM00382">
    <property type="entry name" value="AAA"/>
    <property type="match status" value="1"/>
</dbReference>
<dbReference type="PROSITE" id="PS50045">
    <property type="entry name" value="SIGMA54_INTERACT_4"/>
    <property type="match status" value="1"/>
</dbReference>
<dbReference type="PANTHER" id="PTHR32071:SF38">
    <property type="entry name" value="PSP OPERON TRANSCRIPTIONAL ACTIVATOR"/>
    <property type="match status" value="1"/>
</dbReference>
<dbReference type="GO" id="GO:0006355">
    <property type="term" value="P:regulation of DNA-templated transcription"/>
    <property type="evidence" value="ECO:0007669"/>
    <property type="project" value="InterPro"/>
</dbReference>
<accession>A0A3R9YJF7</accession>
<name>A0A3R9YJF7_9ENTE</name>
<dbReference type="SUPFAM" id="SSF63520">
    <property type="entry name" value="PTS-regulatory domain, PRD"/>
    <property type="match status" value="1"/>
</dbReference>
<dbReference type="SUPFAM" id="SSF52540">
    <property type="entry name" value="P-loop containing nucleoside triphosphate hydrolases"/>
    <property type="match status" value="1"/>
</dbReference>
<dbReference type="SUPFAM" id="SSF53062">
    <property type="entry name" value="PTS system fructose IIA component-like"/>
    <property type="match status" value="1"/>
</dbReference>
<keyword evidence="3" id="KW-0067">ATP-binding</keyword>
<gene>
    <name evidence="7" type="ORF">C7P63_05125</name>
</gene>
<keyword evidence="8" id="KW-1185">Reference proteome</keyword>
<keyword evidence="2" id="KW-0547">Nucleotide-binding</keyword>
<evidence type="ECO:0000313" key="7">
    <source>
        <dbReference type="EMBL" id="RST89162.1"/>
    </source>
</evidence>
<dbReference type="Pfam" id="PF25601">
    <property type="entry name" value="AAA_lid_14"/>
    <property type="match status" value="1"/>
</dbReference>
<dbReference type="Gene3D" id="3.40.50.300">
    <property type="entry name" value="P-loop containing nucleotide triphosphate hydrolases"/>
    <property type="match status" value="1"/>
</dbReference>
<dbReference type="InterPro" id="IPR003593">
    <property type="entry name" value="AAA+_ATPase"/>
</dbReference>
<dbReference type="Pfam" id="PF00874">
    <property type="entry name" value="PRD"/>
    <property type="match status" value="1"/>
</dbReference>
<sequence>MNKQDYLIYLTDKYQQIDTLDEATCSFATTQSISENVGKKSNVVNHHLNNLFKEKELIKINTKPVYFIPVSILPKLIGSFPEKEMYDSFEELLEESGESDVLEQLIGSKHSLKTVLKQGKIALSYPPKGMPFLLTGPTGSGKTYLVKQFYQYAVDTSLLEKDAPFSIFNCAEYADNPELLSSKLFGYKKGSFTGADRDQKGLLELSDGGLLFIDEVHRLSPESQEKLFYFIDEGRFKPLGENEHWKQAEVRLMFATTENIGDYLLDTFTRRIPIVAKVPSLDERGTKEKREFLYYFLKQEAKQIGKNLKIEKNLFTFMITYQFKGNVGELANLVRYICGNAYVRQLDEDELTISITDLPERLKKQAVQLVDLYNKEVLEIKTTGQVIDPGYFSQRDMLEQMYDELRLIGDVMLKGNLSFSRWLNGSFEEIERHLDKFKEDILIDKILEVKLQYLIDEVTQIMYESHQIEILPEIKTIVLTYLELLISQDQASDYELKEPIAYNRIYLEKMPYINKQVGLFVYLLNEISDLSDIYFTEWDYFVLQTILSYYNRLKHKDQINGVVICHGSSTASSIAETANIMIGQKVYQGIDMSLEVSFKEIIKKLQRYLSLHETGNGTIILIDIGHTQDLKEALQDRLDGPIAIIDNVSTKLALDVGFKIINRENIEYIVEEATRHHVSQYALFEPDKKRPPALIISCQTGMGTAKKLQEVMNEHLPKDLNLELVTTDYQHLKKMKNNTTMFSRYDIIGIFGTTDPHVESVPYIGLDDVMSQDGLKHLTRIFGQYLSTEEIQGLNNGMMKTLSLENLVTMLSILNPEKTIELISEMIDYWELTFKIKIPNNLKTALYIHISCMIERVITRTYVEDEHIDRELFIQEHSFFIQTIKKGLETFESVYHVEVDLGEIAYLHQLFQLNLIGFAY</sequence>
<dbReference type="Gene3D" id="1.10.8.60">
    <property type="match status" value="1"/>
</dbReference>
<evidence type="ECO:0000259" key="4">
    <source>
        <dbReference type="PROSITE" id="PS50045"/>
    </source>
</evidence>
<dbReference type="GO" id="GO:0016020">
    <property type="term" value="C:membrane"/>
    <property type="evidence" value="ECO:0007669"/>
    <property type="project" value="InterPro"/>
</dbReference>
<evidence type="ECO:0000256" key="1">
    <source>
        <dbReference type="ARBA" id="ARBA00022679"/>
    </source>
</evidence>
<dbReference type="GO" id="GO:0005524">
    <property type="term" value="F:ATP binding"/>
    <property type="evidence" value="ECO:0007669"/>
    <property type="project" value="UniProtKB-KW"/>
</dbReference>
<dbReference type="AlphaFoldDB" id="A0A3R9YJF7"/>
<evidence type="ECO:0000256" key="3">
    <source>
        <dbReference type="ARBA" id="ARBA00022840"/>
    </source>
</evidence>
<dbReference type="Gene3D" id="3.40.50.510">
    <property type="entry name" value="Phosphotransferase system, mannose-type IIA component"/>
    <property type="match status" value="1"/>
</dbReference>
<dbReference type="PANTHER" id="PTHR32071">
    <property type="entry name" value="TRANSCRIPTIONAL REGULATORY PROTEIN"/>
    <property type="match status" value="1"/>
</dbReference>
<evidence type="ECO:0000259" key="5">
    <source>
        <dbReference type="PROSITE" id="PS51096"/>
    </source>
</evidence>
<organism evidence="7 8">
    <name type="scientific">Vagococcus humatus</name>
    <dbReference type="NCBI Taxonomy" id="1889241"/>
    <lineage>
        <taxon>Bacteria</taxon>
        <taxon>Bacillati</taxon>
        <taxon>Bacillota</taxon>
        <taxon>Bacilli</taxon>
        <taxon>Lactobacillales</taxon>
        <taxon>Enterococcaceae</taxon>
        <taxon>Vagococcus</taxon>
    </lineage>
</organism>
<dbReference type="OrthoDB" id="9771372at2"/>
<feature type="domain" description="PRD" evidence="6">
    <location>
        <begin position="814"/>
        <end position="920"/>
    </location>
</feature>
<dbReference type="GO" id="GO:0009401">
    <property type="term" value="P:phosphoenolpyruvate-dependent sugar phosphotransferase system"/>
    <property type="evidence" value="ECO:0007669"/>
    <property type="project" value="InterPro"/>
</dbReference>
<comment type="caution">
    <text evidence="7">The sequence shown here is derived from an EMBL/GenBank/DDBJ whole genome shotgun (WGS) entry which is preliminary data.</text>
</comment>
<evidence type="ECO:0000259" key="6">
    <source>
        <dbReference type="PROSITE" id="PS51372"/>
    </source>
</evidence>
<dbReference type="Proteomes" id="UP000277864">
    <property type="component" value="Unassembled WGS sequence"/>
</dbReference>
<reference evidence="7 8" key="1">
    <citation type="submission" date="2018-03" db="EMBL/GenBank/DDBJ databases">
        <authorList>
            <person name="Gulvik C.A."/>
        </authorList>
    </citation>
    <scope>NUCLEOTIDE SEQUENCE [LARGE SCALE GENOMIC DNA]</scope>
    <source>
        <strain evidence="7 8">JCM 31581</strain>
    </source>
</reference>
<dbReference type="Pfam" id="PF00158">
    <property type="entry name" value="Sigma54_activat"/>
    <property type="match status" value="1"/>
</dbReference>
<feature type="domain" description="Sigma-54 factor interaction" evidence="4">
    <location>
        <begin position="105"/>
        <end position="339"/>
    </location>
</feature>
<dbReference type="InterPro" id="IPR002078">
    <property type="entry name" value="Sigma_54_int"/>
</dbReference>
<dbReference type="GO" id="GO:0016740">
    <property type="term" value="F:transferase activity"/>
    <property type="evidence" value="ECO:0007669"/>
    <property type="project" value="UniProtKB-KW"/>
</dbReference>
<dbReference type="Gene3D" id="1.10.1790.10">
    <property type="entry name" value="PRD domain"/>
    <property type="match status" value="1"/>
</dbReference>
<evidence type="ECO:0000256" key="2">
    <source>
        <dbReference type="ARBA" id="ARBA00022741"/>
    </source>
</evidence>
<dbReference type="RefSeq" id="WP_125943095.1">
    <property type="nucleotide sequence ID" value="NZ_PXZH01000002.1"/>
</dbReference>
<keyword evidence="1" id="KW-0808">Transferase</keyword>
<dbReference type="InterPro" id="IPR004701">
    <property type="entry name" value="PTS_EIIA_man-typ"/>
</dbReference>
<dbReference type="EMBL" id="PXZH01000002">
    <property type="protein sequence ID" value="RST89162.1"/>
    <property type="molecule type" value="Genomic_DNA"/>
</dbReference>
<dbReference type="CDD" id="cd00009">
    <property type="entry name" value="AAA"/>
    <property type="match status" value="1"/>
</dbReference>
<feature type="domain" description="PTS EIIA type-4" evidence="5">
    <location>
        <begin position="558"/>
        <end position="691"/>
    </location>
</feature>
<dbReference type="PROSITE" id="PS51372">
    <property type="entry name" value="PRD_2"/>
    <property type="match status" value="1"/>
</dbReference>
<proteinExistence type="predicted"/>
<dbReference type="InterPro" id="IPR036634">
    <property type="entry name" value="PRD_sf"/>
</dbReference>
<dbReference type="InterPro" id="IPR027417">
    <property type="entry name" value="P-loop_NTPase"/>
</dbReference>
<evidence type="ECO:0000313" key="8">
    <source>
        <dbReference type="Proteomes" id="UP000277864"/>
    </source>
</evidence>
<dbReference type="InterPro" id="IPR058031">
    <property type="entry name" value="AAA_lid_NorR"/>
</dbReference>
<evidence type="ECO:0008006" key="9">
    <source>
        <dbReference type="Google" id="ProtNLM"/>
    </source>
</evidence>
<dbReference type="InterPro" id="IPR011608">
    <property type="entry name" value="PRD"/>
</dbReference>
<dbReference type="InterPro" id="IPR036662">
    <property type="entry name" value="PTS_EIIA_man-typ_sf"/>
</dbReference>
<dbReference type="PROSITE" id="PS51096">
    <property type="entry name" value="PTS_EIIA_TYPE_4"/>
    <property type="match status" value="1"/>
</dbReference>